<dbReference type="AlphaFoldDB" id="A0A7J5ASM3"/>
<accession>A0A7J5ASM3</accession>
<reference evidence="2 3" key="1">
    <citation type="submission" date="2019-09" db="EMBL/GenBank/DDBJ databases">
        <authorList>
            <person name="Cao W.R."/>
        </authorList>
    </citation>
    <scope>NUCLEOTIDE SEQUENCE [LARGE SCALE GENOMIC DNA]</scope>
    <source>
        <strain evidence="3">a4</strain>
    </source>
</reference>
<name>A0A7J5ASM3_9FLAO</name>
<protein>
    <submittedName>
        <fullName evidence="2">Sigma-70 family RNA polymerase sigma factor</fullName>
    </submittedName>
</protein>
<dbReference type="OrthoDB" id="1099849at2"/>
<feature type="domain" description="RNA polymerase sigma-70 region 2" evidence="1">
    <location>
        <begin position="24"/>
        <end position="90"/>
    </location>
</feature>
<dbReference type="Pfam" id="PF04542">
    <property type="entry name" value="Sigma70_r2"/>
    <property type="match status" value="1"/>
</dbReference>
<dbReference type="EMBL" id="WAAU01000003">
    <property type="protein sequence ID" value="KAB1160391.1"/>
    <property type="molecule type" value="Genomic_DNA"/>
</dbReference>
<dbReference type="Gene3D" id="1.10.1740.10">
    <property type="match status" value="1"/>
</dbReference>
<comment type="caution">
    <text evidence="2">The sequence shown here is derived from an EMBL/GenBank/DDBJ whole genome shotgun (WGS) entry which is preliminary data.</text>
</comment>
<proteinExistence type="predicted"/>
<dbReference type="GO" id="GO:0003700">
    <property type="term" value="F:DNA-binding transcription factor activity"/>
    <property type="evidence" value="ECO:0007669"/>
    <property type="project" value="InterPro"/>
</dbReference>
<evidence type="ECO:0000313" key="2">
    <source>
        <dbReference type="EMBL" id="KAB1160391.1"/>
    </source>
</evidence>
<evidence type="ECO:0000313" key="3">
    <source>
        <dbReference type="Proteomes" id="UP000467305"/>
    </source>
</evidence>
<dbReference type="InterPro" id="IPR007627">
    <property type="entry name" value="RNA_pol_sigma70_r2"/>
</dbReference>
<sequence>MTDENQNFIKLFIEGKQEVLEKIYTKNFTGVKKYILKNNGTKADALDIFQEALLILYSGLKSGNLKIIAFDSYLFFTCKNLWIKKVTKNKVTETDLTTLISNDIEDNTFELKERQWELFEEKFNLLKDDCINILKLMLQKTPYESIFKKLNLPNENAARQKVFKCKKKLFKMIQSDKRYNDLKDI</sequence>
<dbReference type="RefSeq" id="WP_150898020.1">
    <property type="nucleotide sequence ID" value="NZ_WAAU01000003.1"/>
</dbReference>
<gene>
    <name evidence="2" type="ORF">F7018_00515</name>
</gene>
<evidence type="ECO:0000259" key="1">
    <source>
        <dbReference type="Pfam" id="PF04542"/>
    </source>
</evidence>
<organism evidence="2 3">
    <name type="scientific">Tenacibaculum aiptasiae</name>
    <dbReference type="NCBI Taxonomy" id="426481"/>
    <lineage>
        <taxon>Bacteria</taxon>
        <taxon>Pseudomonadati</taxon>
        <taxon>Bacteroidota</taxon>
        <taxon>Flavobacteriia</taxon>
        <taxon>Flavobacteriales</taxon>
        <taxon>Flavobacteriaceae</taxon>
        <taxon>Tenacibaculum</taxon>
    </lineage>
</organism>
<dbReference type="SUPFAM" id="SSF88946">
    <property type="entry name" value="Sigma2 domain of RNA polymerase sigma factors"/>
    <property type="match status" value="1"/>
</dbReference>
<keyword evidence="3" id="KW-1185">Reference proteome</keyword>
<dbReference type="GO" id="GO:0006352">
    <property type="term" value="P:DNA-templated transcription initiation"/>
    <property type="evidence" value="ECO:0007669"/>
    <property type="project" value="InterPro"/>
</dbReference>
<dbReference type="Proteomes" id="UP000467305">
    <property type="component" value="Unassembled WGS sequence"/>
</dbReference>
<dbReference type="InterPro" id="IPR013325">
    <property type="entry name" value="RNA_pol_sigma_r2"/>
</dbReference>